<evidence type="ECO:0000256" key="5">
    <source>
        <dbReference type="ARBA" id="ARBA00023316"/>
    </source>
</evidence>
<feature type="active site" description="Proton donor/acceptor" evidence="6">
    <location>
        <position position="293"/>
    </location>
</feature>
<dbReference type="EMBL" id="LGFU01000001">
    <property type="protein sequence ID" value="KUK47123.1"/>
    <property type="molecule type" value="Genomic_DNA"/>
</dbReference>
<dbReference type="GO" id="GO:0018104">
    <property type="term" value="P:peptidoglycan-protein cross-linking"/>
    <property type="evidence" value="ECO:0007669"/>
    <property type="project" value="TreeGrafter"/>
</dbReference>
<gene>
    <name evidence="8" type="ORF">XD73_0069</name>
</gene>
<keyword evidence="4 6" id="KW-0573">Peptidoglycan synthesis</keyword>
<name>A0A124FN83_9CHLR</name>
<evidence type="ECO:0000313" key="8">
    <source>
        <dbReference type="EMBL" id="KUK47123.1"/>
    </source>
</evidence>
<dbReference type="Pfam" id="PF03734">
    <property type="entry name" value="YkuD"/>
    <property type="match status" value="1"/>
</dbReference>
<dbReference type="GO" id="GO:0008360">
    <property type="term" value="P:regulation of cell shape"/>
    <property type="evidence" value="ECO:0007669"/>
    <property type="project" value="UniProtKB-UniRule"/>
</dbReference>
<feature type="domain" description="L,D-TPase catalytic" evidence="7">
    <location>
        <begin position="202"/>
        <end position="342"/>
    </location>
</feature>
<reference evidence="8 9" key="1">
    <citation type="journal article" date="2015" name="MBio">
        <title>Genome-Resolved Metagenomic Analysis Reveals Roles for Candidate Phyla and Other Microbial Community Members in Biogeochemical Transformations in Oil Reservoirs.</title>
        <authorList>
            <person name="Hu P."/>
            <person name="Tom L."/>
            <person name="Singh A."/>
            <person name="Thomas B.C."/>
            <person name="Baker B.J."/>
            <person name="Piceno Y.M."/>
            <person name="Andersen G.L."/>
            <person name="Banfield J.F."/>
        </authorList>
    </citation>
    <scope>NUCLEOTIDE SEQUENCE [LARGE SCALE GENOMIC DNA]</scope>
    <source>
        <strain evidence="8">46_16</strain>
    </source>
</reference>
<evidence type="ECO:0000259" key="7">
    <source>
        <dbReference type="PROSITE" id="PS52029"/>
    </source>
</evidence>
<evidence type="ECO:0000256" key="6">
    <source>
        <dbReference type="PROSITE-ProRule" id="PRU01373"/>
    </source>
</evidence>
<dbReference type="GO" id="GO:0071972">
    <property type="term" value="F:peptidoglycan L,D-transpeptidase activity"/>
    <property type="evidence" value="ECO:0007669"/>
    <property type="project" value="TreeGrafter"/>
</dbReference>
<keyword evidence="5 6" id="KW-0961">Cell wall biogenesis/degradation</keyword>
<dbReference type="InterPro" id="IPR006311">
    <property type="entry name" value="TAT_signal"/>
</dbReference>
<evidence type="ECO:0000256" key="2">
    <source>
        <dbReference type="ARBA" id="ARBA00022679"/>
    </source>
</evidence>
<dbReference type="CDD" id="cd16913">
    <property type="entry name" value="YkuD_like"/>
    <property type="match status" value="1"/>
</dbReference>
<proteinExistence type="predicted"/>
<organism evidence="8 9">
    <name type="scientific">Anaerolinea thermophila</name>
    <dbReference type="NCBI Taxonomy" id="167964"/>
    <lineage>
        <taxon>Bacteria</taxon>
        <taxon>Bacillati</taxon>
        <taxon>Chloroflexota</taxon>
        <taxon>Anaerolineae</taxon>
        <taxon>Anaerolineales</taxon>
        <taxon>Anaerolineaceae</taxon>
        <taxon>Anaerolinea</taxon>
    </lineage>
</organism>
<sequence length="342" mass="38909">MSKLSRRDFLKSMSAGAIGLALTGKRSDLSTILSPQLGRVTKESLSVYSNPSDTSTILSQRYRDDIVHIYEEVTSPDGPGYNPVWYRVWGGYLHSGFVQKVKYQLNTVINEFPSTGQLMEVTVPYSQSYRHRVNEAWEKFYRLYYSSTHWVFSAKDGPDGMLWYEIRDGLVDLSYYVPVEHLRPVQPDEFTPLHRDVDAGSKKIEISIDFQKLLAYEGSQLVKEFPVSTGVPYLSSVPNTIPTDTPRGNFKIHAKRPSVHMGDGTLRSDAEAYELPGVPWVSYFEASTGVAIHGTFWHNNLGMTMSHGCINMRSEDAKWIYRWTTIPDEEDSQGYRTSVLVY</sequence>
<keyword evidence="2" id="KW-0808">Transferase</keyword>
<dbReference type="InterPro" id="IPR050979">
    <property type="entry name" value="LD-transpeptidase"/>
</dbReference>
<dbReference type="Proteomes" id="UP000064249">
    <property type="component" value="Unassembled WGS sequence"/>
</dbReference>
<dbReference type="GO" id="GO:0071555">
    <property type="term" value="P:cell wall organization"/>
    <property type="evidence" value="ECO:0007669"/>
    <property type="project" value="UniProtKB-UniRule"/>
</dbReference>
<evidence type="ECO:0000256" key="3">
    <source>
        <dbReference type="ARBA" id="ARBA00022960"/>
    </source>
</evidence>
<dbReference type="SUPFAM" id="SSF141523">
    <property type="entry name" value="L,D-transpeptidase catalytic domain-like"/>
    <property type="match status" value="1"/>
</dbReference>
<feature type="active site" description="Nucleophile" evidence="6">
    <location>
        <position position="309"/>
    </location>
</feature>
<dbReference type="PANTHER" id="PTHR30582">
    <property type="entry name" value="L,D-TRANSPEPTIDASE"/>
    <property type="match status" value="1"/>
</dbReference>
<protein>
    <recommendedName>
        <fullName evidence="7">L,D-TPase catalytic domain-containing protein</fullName>
    </recommendedName>
</protein>
<keyword evidence="3 6" id="KW-0133">Cell shape</keyword>
<comment type="caution">
    <text evidence="8">The sequence shown here is derived from an EMBL/GenBank/DDBJ whole genome shotgun (WGS) entry which is preliminary data.</text>
</comment>
<dbReference type="Gene3D" id="2.40.440.10">
    <property type="entry name" value="L,D-transpeptidase catalytic domain-like"/>
    <property type="match status" value="1"/>
</dbReference>
<evidence type="ECO:0000256" key="1">
    <source>
        <dbReference type="ARBA" id="ARBA00004752"/>
    </source>
</evidence>
<dbReference type="InterPro" id="IPR038063">
    <property type="entry name" value="Transpep_catalytic_dom"/>
</dbReference>
<accession>A0A124FN83</accession>
<comment type="pathway">
    <text evidence="1 6">Cell wall biogenesis; peptidoglycan biosynthesis.</text>
</comment>
<dbReference type="PANTHER" id="PTHR30582:SF2">
    <property type="entry name" value="L,D-TRANSPEPTIDASE YCIB-RELATED"/>
    <property type="match status" value="1"/>
</dbReference>
<dbReference type="UniPathway" id="UPA00219"/>
<evidence type="ECO:0000256" key="4">
    <source>
        <dbReference type="ARBA" id="ARBA00022984"/>
    </source>
</evidence>
<dbReference type="InterPro" id="IPR005490">
    <property type="entry name" value="LD_TPept_cat_dom"/>
</dbReference>
<dbReference type="GO" id="GO:0005576">
    <property type="term" value="C:extracellular region"/>
    <property type="evidence" value="ECO:0007669"/>
    <property type="project" value="TreeGrafter"/>
</dbReference>
<dbReference type="AlphaFoldDB" id="A0A124FN83"/>
<dbReference type="PROSITE" id="PS51318">
    <property type="entry name" value="TAT"/>
    <property type="match status" value="1"/>
</dbReference>
<dbReference type="GO" id="GO:0016740">
    <property type="term" value="F:transferase activity"/>
    <property type="evidence" value="ECO:0007669"/>
    <property type="project" value="UniProtKB-KW"/>
</dbReference>
<dbReference type="PROSITE" id="PS52029">
    <property type="entry name" value="LD_TPASE"/>
    <property type="match status" value="1"/>
</dbReference>
<evidence type="ECO:0000313" key="9">
    <source>
        <dbReference type="Proteomes" id="UP000064249"/>
    </source>
</evidence>